<feature type="domain" description="ABC3 transporter permease C-terminal" evidence="9">
    <location>
        <begin position="299"/>
        <end position="402"/>
    </location>
</feature>
<evidence type="ECO:0000256" key="2">
    <source>
        <dbReference type="ARBA" id="ARBA00022475"/>
    </source>
</evidence>
<evidence type="ECO:0000313" key="11">
    <source>
        <dbReference type="Proteomes" id="UP000598146"/>
    </source>
</evidence>
<dbReference type="GO" id="GO:0022857">
    <property type="term" value="F:transmembrane transporter activity"/>
    <property type="evidence" value="ECO:0007669"/>
    <property type="project" value="TreeGrafter"/>
</dbReference>
<dbReference type="AlphaFoldDB" id="A0A931BZ27"/>
<keyword evidence="5 7" id="KW-0472">Membrane</keyword>
<feature type="transmembrane region" description="Helical" evidence="7">
    <location>
        <begin position="918"/>
        <end position="940"/>
    </location>
</feature>
<feature type="transmembrane region" description="Helical" evidence="7">
    <location>
        <begin position="867"/>
        <end position="891"/>
    </location>
</feature>
<feature type="transmembrane region" description="Helical" evidence="7">
    <location>
        <begin position="424"/>
        <end position="445"/>
    </location>
</feature>
<comment type="subcellular location">
    <subcellularLocation>
        <location evidence="1">Cell membrane</location>
        <topology evidence="1">Multi-pass membrane protein</topology>
    </subcellularLocation>
</comment>
<feature type="transmembrane region" description="Helical" evidence="7">
    <location>
        <begin position="967"/>
        <end position="986"/>
    </location>
</feature>
<feature type="signal peptide" evidence="8">
    <location>
        <begin position="1"/>
        <end position="32"/>
    </location>
</feature>
<sequence length="1002" mass="105079">MISLVLAMVWTRRGQALTLALLAMLAVSSAVAAPAFLIAAERAIADGQIATASTSDLSLVARRSHDVREDPESGGTPEVKFPDVGQVLLNLDGFTYYHSAEVATVGLEEADTYPSRLVFRQEICAHVRILTGRCLAAEGDVLLGEKTAERLGLAAGDSIVLRAARQNEATRPITWRPDAVPKTLTVAGTYRPIDPTGAYWALHGYFLSGPDIGPGEPLFTNTVTLNSMKRTITVMAIDGVAEPGTLDIDRLDELRADLNQLNSTASELQDSLLFDTGIPRVLDRIDEGRAVAGLLVPVLSVPLVLLACFTIYLTVGYGAQGRQSELAVVALRGARWWTRWWLATGESLAAVLAGAVVGCLTGQLLVNLVAAVLFPGVGTDPAFTSLEYAPAAAVAALVAAVAAQRRQLMSPVTGLLRRTPAADHHRFTVTEAVVAVLAVATGVQFALSGGALDGIGLFAPALLILALALLAARALLPLVNRYASRALRRGRLGIALAGIQLSRRPGAGQLFALLVAAAAVAAYGTSAVDTAARGRAVEAHLGTGAARVITVEPVTRQRLLDGVRAADPQKRFAMAVTILPGGGTGVGAGLALDTERLAAVAAWPGGAPDPDALHQLMRPPVPQFPTFGSSDIALDLATSSANLRLAVFLSSTTGLGGTDVEFELKPGTHTYRENVPMCEGGCRLTGIRIGGMGTAADVAGQLVIRGLNTTEPAPLTDPARWRTSEEVRLSSAPDGLRADVEVSASVAENGWIQPASAPLPLPVAYAGRAPADWIINDLSFDSIPVKPVATLPAVPALGRQATLVDLEYVTQFPVEAKPVADPQVWLSADAPDDVLERLRAQGLRMVSDVSADDARASLDKEGPAVALWFYLLSAVLAGLLGAGALVLTVAVDRVRRTEDLSALRVQGLRPRPAGQATLWTYPVLVVIATAVGLLVAAVAWRLTGWGLPLAGLTPPDLPLPQWPRPSALLAAAGAVLAVQLLVAVLGGRDLRNRIERGRRWSR</sequence>
<evidence type="ECO:0000313" key="10">
    <source>
        <dbReference type="EMBL" id="MBG0560195.1"/>
    </source>
</evidence>
<keyword evidence="2" id="KW-1003">Cell membrane</keyword>
<evidence type="ECO:0000259" key="9">
    <source>
        <dbReference type="Pfam" id="PF02687"/>
    </source>
</evidence>
<evidence type="ECO:0000256" key="1">
    <source>
        <dbReference type="ARBA" id="ARBA00004651"/>
    </source>
</evidence>
<dbReference type="Pfam" id="PF02687">
    <property type="entry name" value="FtsX"/>
    <property type="match status" value="1"/>
</dbReference>
<feature type="chain" id="PRO_5037342384" description="ABC3 transporter permease C-terminal domain-containing protein" evidence="8">
    <location>
        <begin position="33"/>
        <end position="1002"/>
    </location>
</feature>
<dbReference type="Proteomes" id="UP000598146">
    <property type="component" value="Unassembled WGS sequence"/>
</dbReference>
<keyword evidence="11" id="KW-1185">Reference proteome</keyword>
<evidence type="ECO:0000256" key="3">
    <source>
        <dbReference type="ARBA" id="ARBA00022692"/>
    </source>
</evidence>
<organism evidence="10 11">
    <name type="scientific">Actinoplanes aureus</name>
    <dbReference type="NCBI Taxonomy" id="2792083"/>
    <lineage>
        <taxon>Bacteria</taxon>
        <taxon>Bacillati</taxon>
        <taxon>Actinomycetota</taxon>
        <taxon>Actinomycetes</taxon>
        <taxon>Micromonosporales</taxon>
        <taxon>Micromonosporaceae</taxon>
        <taxon>Actinoplanes</taxon>
    </lineage>
</organism>
<keyword evidence="4 7" id="KW-1133">Transmembrane helix</keyword>
<feature type="transmembrane region" description="Helical" evidence="7">
    <location>
        <begin position="294"/>
        <end position="319"/>
    </location>
</feature>
<evidence type="ECO:0000256" key="6">
    <source>
        <dbReference type="ARBA" id="ARBA00038076"/>
    </source>
</evidence>
<dbReference type="PANTHER" id="PTHR30572:SF4">
    <property type="entry name" value="ABC TRANSPORTER PERMEASE YTRF"/>
    <property type="match status" value="1"/>
</dbReference>
<feature type="transmembrane region" description="Helical" evidence="7">
    <location>
        <begin position="386"/>
        <end position="403"/>
    </location>
</feature>
<evidence type="ECO:0000256" key="5">
    <source>
        <dbReference type="ARBA" id="ARBA00023136"/>
    </source>
</evidence>
<accession>A0A931BZ27</accession>
<comment type="similarity">
    <text evidence="6">Belongs to the ABC-4 integral membrane protein family.</text>
</comment>
<comment type="caution">
    <text evidence="10">The sequence shown here is derived from an EMBL/GenBank/DDBJ whole genome shotgun (WGS) entry which is preliminary data.</text>
</comment>
<gene>
    <name evidence="10" type="ORF">I4J89_01780</name>
</gene>
<feature type="transmembrane region" description="Helical" evidence="7">
    <location>
        <begin position="510"/>
        <end position="528"/>
    </location>
</feature>
<dbReference type="EMBL" id="JADQTO010000001">
    <property type="protein sequence ID" value="MBG0560195.1"/>
    <property type="molecule type" value="Genomic_DNA"/>
</dbReference>
<evidence type="ECO:0000256" key="4">
    <source>
        <dbReference type="ARBA" id="ARBA00022989"/>
    </source>
</evidence>
<dbReference type="InterPro" id="IPR050250">
    <property type="entry name" value="Macrolide_Exporter_MacB"/>
</dbReference>
<feature type="transmembrane region" description="Helical" evidence="7">
    <location>
        <begin position="457"/>
        <end position="479"/>
    </location>
</feature>
<dbReference type="RefSeq" id="WP_196412000.1">
    <property type="nucleotide sequence ID" value="NZ_JADQTO010000001.1"/>
</dbReference>
<dbReference type="GO" id="GO:0005886">
    <property type="term" value="C:plasma membrane"/>
    <property type="evidence" value="ECO:0007669"/>
    <property type="project" value="UniProtKB-SubCell"/>
</dbReference>
<protein>
    <recommendedName>
        <fullName evidence="9">ABC3 transporter permease C-terminal domain-containing protein</fullName>
    </recommendedName>
</protein>
<proteinExistence type="inferred from homology"/>
<name>A0A931BZ27_9ACTN</name>
<feature type="transmembrane region" description="Helical" evidence="7">
    <location>
        <begin position="340"/>
        <end position="366"/>
    </location>
</feature>
<evidence type="ECO:0000256" key="7">
    <source>
        <dbReference type="SAM" id="Phobius"/>
    </source>
</evidence>
<dbReference type="InterPro" id="IPR003838">
    <property type="entry name" value="ABC3_permease_C"/>
</dbReference>
<reference evidence="10" key="1">
    <citation type="submission" date="2020-11" db="EMBL/GenBank/DDBJ databases">
        <title>Isolation and identification of active actinomycetes.</title>
        <authorList>
            <person name="Sun X."/>
        </authorList>
    </citation>
    <scope>NUCLEOTIDE SEQUENCE</scope>
    <source>
        <strain evidence="10">NEAU-A11</strain>
    </source>
</reference>
<keyword evidence="3 7" id="KW-0812">Transmembrane</keyword>
<keyword evidence="8" id="KW-0732">Signal</keyword>
<dbReference type="PANTHER" id="PTHR30572">
    <property type="entry name" value="MEMBRANE COMPONENT OF TRANSPORTER-RELATED"/>
    <property type="match status" value="1"/>
</dbReference>
<evidence type="ECO:0000256" key="8">
    <source>
        <dbReference type="SAM" id="SignalP"/>
    </source>
</evidence>